<keyword evidence="10" id="KW-1185">Reference proteome</keyword>
<dbReference type="EMBL" id="JABBKX010000007">
    <property type="protein sequence ID" value="NMJ43234.1"/>
    <property type="molecule type" value="Genomic_DNA"/>
</dbReference>
<evidence type="ECO:0000313" key="10">
    <source>
        <dbReference type="Proteomes" id="UP000548582"/>
    </source>
</evidence>
<dbReference type="InterPro" id="IPR000172">
    <property type="entry name" value="GMC_OxRdtase_N"/>
</dbReference>
<feature type="binding site" evidence="5">
    <location>
        <begin position="94"/>
        <end position="97"/>
    </location>
    <ligand>
        <name>FAD</name>
        <dbReference type="ChEBI" id="CHEBI:57692"/>
    </ligand>
</feature>
<dbReference type="Gene3D" id="3.50.50.60">
    <property type="entry name" value="FAD/NAD(P)-binding domain"/>
    <property type="match status" value="1"/>
</dbReference>
<keyword evidence="4 5" id="KW-0274">FAD</keyword>
<name>A0A848EF53_9PROT</name>
<dbReference type="Pfam" id="PF05199">
    <property type="entry name" value="GMC_oxred_C"/>
    <property type="match status" value="1"/>
</dbReference>
<dbReference type="AlphaFoldDB" id="A0A848EF53"/>
<gene>
    <name evidence="9" type="ORF">GWK16_18445</name>
</gene>
<reference evidence="9 10" key="1">
    <citation type="submission" date="2020-03" db="EMBL/GenBank/DDBJ databases">
        <authorList>
            <person name="Sun Q."/>
        </authorList>
    </citation>
    <scope>NUCLEOTIDE SEQUENCE [LARGE SCALE GENOMIC DNA]</scope>
    <source>
        <strain evidence="9 10">JC162</strain>
    </source>
</reference>
<feature type="domain" description="Glucose-methanol-choline oxidoreductase N-terminal" evidence="7">
    <location>
        <begin position="84"/>
        <end position="107"/>
    </location>
</feature>
<dbReference type="SUPFAM" id="SSF54373">
    <property type="entry name" value="FAD-linked reductases, C-terminal domain"/>
    <property type="match status" value="1"/>
</dbReference>
<evidence type="ECO:0000256" key="4">
    <source>
        <dbReference type="ARBA" id="ARBA00022827"/>
    </source>
</evidence>
<dbReference type="PANTHER" id="PTHR11552">
    <property type="entry name" value="GLUCOSE-METHANOL-CHOLINE GMC OXIDOREDUCTASE"/>
    <property type="match status" value="1"/>
</dbReference>
<evidence type="ECO:0000313" key="9">
    <source>
        <dbReference type="EMBL" id="NMJ43234.1"/>
    </source>
</evidence>
<dbReference type="Pfam" id="PF00732">
    <property type="entry name" value="GMC_oxred_N"/>
    <property type="match status" value="1"/>
</dbReference>
<accession>A0A848EF53</accession>
<dbReference type="RefSeq" id="WP_170055447.1">
    <property type="nucleotide sequence ID" value="NZ_JABBKX010000007.1"/>
</dbReference>
<dbReference type="PANTHER" id="PTHR11552:SF147">
    <property type="entry name" value="CHOLINE DEHYDROGENASE, MITOCHONDRIAL"/>
    <property type="match status" value="1"/>
</dbReference>
<evidence type="ECO:0000256" key="6">
    <source>
        <dbReference type="RuleBase" id="RU003968"/>
    </source>
</evidence>
<evidence type="ECO:0000256" key="5">
    <source>
        <dbReference type="PIRSR" id="PIRSR000137-2"/>
    </source>
</evidence>
<dbReference type="PROSITE" id="PS00623">
    <property type="entry name" value="GMC_OXRED_1"/>
    <property type="match status" value="1"/>
</dbReference>
<dbReference type="InterPro" id="IPR007867">
    <property type="entry name" value="GMC_OxRtase_C"/>
</dbReference>
<comment type="similarity">
    <text evidence="2 6">Belongs to the GMC oxidoreductase family.</text>
</comment>
<dbReference type="InterPro" id="IPR012132">
    <property type="entry name" value="GMC_OxRdtase"/>
</dbReference>
<dbReference type="PROSITE" id="PS00624">
    <property type="entry name" value="GMC_OXRED_2"/>
    <property type="match status" value="1"/>
</dbReference>
<sequence length="537" mass="57467">MSDTRTADVIVVGGGSAGCIVAARLSEDPGCRVLLLEAGPPDRDIWISLPAGYAKLYGSKRYDWDYLTEPEPNLNGRSIHWPRGKVLGGSGSVNGLVFLRGSPNDYDRWAQSGARGWSHEDVAPVFRRIEHWDGAPDPARGSAGAIHVREPRRLAPAAAAFVEACVAAGLPRNRDWNDGTPIDGAGPVQLNVNGGRRSSTAREYLRPAMKRGNLRVATGVLARRIVVEDGRAVAVEALQDGQPVTFRATREIVCSTGAIETPKLLMLSGIGDGAALQALGIPVVHHSPGVGRNLQDHLIAKFIYRSRPCGTLNEILQSPFRKAKMGLDYLVSRAGALAIGAGEANAFARVTPGAEEAEIQFLFVNFSTFDYMKGLQDFPGFMFNYGVCRPDSRGEVFLKSPDVRDKPGIRPNYLDHPNDIRVMLGAARLGRKVAAQAPLASLIEEELRPGPAATTDEALLESIRATAGTVFHPCGTAKMGTDPMAVLDPELRVRGVAGLRVADASAFPLIPSPNIQPAVMLVAERAAAFIRADAAAR</sequence>
<feature type="domain" description="Glucose-methanol-choline oxidoreductase N-terminal" evidence="8">
    <location>
        <begin position="257"/>
        <end position="271"/>
    </location>
</feature>
<evidence type="ECO:0000256" key="2">
    <source>
        <dbReference type="ARBA" id="ARBA00010790"/>
    </source>
</evidence>
<dbReference type="GO" id="GO:0016614">
    <property type="term" value="F:oxidoreductase activity, acting on CH-OH group of donors"/>
    <property type="evidence" value="ECO:0007669"/>
    <property type="project" value="InterPro"/>
</dbReference>
<comment type="cofactor">
    <cofactor evidence="1 5">
        <name>FAD</name>
        <dbReference type="ChEBI" id="CHEBI:57692"/>
    </cofactor>
</comment>
<protein>
    <submittedName>
        <fullName evidence="9">Choline dehydrogenase</fullName>
    </submittedName>
</protein>
<dbReference type="PROSITE" id="PS51257">
    <property type="entry name" value="PROKAR_LIPOPROTEIN"/>
    <property type="match status" value="1"/>
</dbReference>
<dbReference type="GO" id="GO:0050660">
    <property type="term" value="F:flavin adenine dinucleotide binding"/>
    <property type="evidence" value="ECO:0007669"/>
    <property type="project" value="InterPro"/>
</dbReference>
<dbReference type="Gene3D" id="3.30.560.10">
    <property type="entry name" value="Glucose Oxidase, domain 3"/>
    <property type="match status" value="1"/>
</dbReference>
<dbReference type="Proteomes" id="UP000548582">
    <property type="component" value="Unassembled WGS sequence"/>
</dbReference>
<evidence type="ECO:0000256" key="1">
    <source>
        <dbReference type="ARBA" id="ARBA00001974"/>
    </source>
</evidence>
<organism evidence="9 10">
    <name type="scientific">Neoroseomonas marina</name>
    <dbReference type="NCBI Taxonomy" id="1232220"/>
    <lineage>
        <taxon>Bacteria</taxon>
        <taxon>Pseudomonadati</taxon>
        <taxon>Pseudomonadota</taxon>
        <taxon>Alphaproteobacteria</taxon>
        <taxon>Acetobacterales</taxon>
        <taxon>Acetobacteraceae</taxon>
        <taxon>Neoroseomonas</taxon>
    </lineage>
</organism>
<dbReference type="InterPro" id="IPR036188">
    <property type="entry name" value="FAD/NAD-bd_sf"/>
</dbReference>
<comment type="caution">
    <text evidence="9">The sequence shown here is derived from an EMBL/GenBank/DDBJ whole genome shotgun (WGS) entry which is preliminary data.</text>
</comment>
<evidence type="ECO:0000259" key="8">
    <source>
        <dbReference type="PROSITE" id="PS00624"/>
    </source>
</evidence>
<dbReference type="PIRSF" id="PIRSF000137">
    <property type="entry name" value="Alcohol_oxidase"/>
    <property type="match status" value="1"/>
</dbReference>
<dbReference type="SUPFAM" id="SSF51905">
    <property type="entry name" value="FAD/NAD(P)-binding domain"/>
    <property type="match status" value="1"/>
</dbReference>
<feature type="binding site" evidence="5">
    <location>
        <position position="86"/>
    </location>
    <ligand>
        <name>FAD</name>
        <dbReference type="ChEBI" id="CHEBI:57692"/>
    </ligand>
</feature>
<keyword evidence="3 6" id="KW-0285">Flavoprotein</keyword>
<evidence type="ECO:0000256" key="3">
    <source>
        <dbReference type="ARBA" id="ARBA00022630"/>
    </source>
</evidence>
<proteinExistence type="inferred from homology"/>
<evidence type="ECO:0000259" key="7">
    <source>
        <dbReference type="PROSITE" id="PS00623"/>
    </source>
</evidence>